<feature type="transmembrane region" description="Helical" evidence="8">
    <location>
        <begin position="251"/>
        <end position="275"/>
    </location>
</feature>
<evidence type="ECO:0000256" key="4">
    <source>
        <dbReference type="ARBA" id="ARBA00022692"/>
    </source>
</evidence>
<dbReference type="PANTHER" id="PTHR33406">
    <property type="entry name" value="MEMBRANE PROTEIN MJ1562-RELATED"/>
    <property type="match status" value="1"/>
</dbReference>
<dbReference type="Proteomes" id="UP000466906">
    <property type="component" value="Chromosome"/>
</dbReference>
<evidence type="ECO:0000256" key="3">
    <source>
        <dbReference type="ARBA" id="ARBA00022475"/>
    </source>
</evidence>
<feature type="transmembrane region" description="Helical" evidence="8">
    <location>
        <begin position="891"/>
        <end position="913"/>
    </location>
</feature>
<evidence type="ECO:0000313" key="10">
    <source>
        <dbReference type="EMBL" id="BBX28038.1"/>
    </source>
</evidence>
<feature type="region of interest" description="Disordered" evidence="7">
    <location>
        <begin position="943"/>
        <end position="965"/>
    </location>
</feature>
<feature type="transmembrane region" description="Helical" evidence="8">
    <location>
        <begin position="864"/>
        <end position="885"/>
    </location>
</feature>
<dbReference type="InterPro" id="IPR000731">
    <property type="entry name" value="SSD"/>
</dbReference>
<feature type="transmembrane region" description="Helical" evidence="8">
    <location>
        <begin position="764"/>
        <end position="782"/>
    </location>
</feature>
<reference evidence="10 11" key="1">
    <citation type="journal article" date="2019" name="Emerg. Microbes Infect.">
        <title>Comprehensive subspecies identification of 175 nontuberculous mycobacteria species based on 7547 genomic profiles.</title>
        <authorList>
            <person name="Matsumoto Y."/>
            <person name="Kinjo T."/>
            <person name="Motooka D."/>
            <person name="Nabeya D."/>
            <person name="Jung N."/>
            <person name="Uechi K."/>
            <person name="Horii T."/>
            <person name="Iida T."/>
            <person name="Fujita J."/>
            <person name="Nakamura S."/>
        </authorList>
    </citation>
    <scope>NUCLEOTIDE SEQUENCE [LARGE SCALE GENOMIC DNA]</scope>
    <source>
        <strain evidence="10 11">JCM 12272</strain>
    </source>
</reference>
<dbReference type="InterPro" id="IPR004707">
    <property type="entry name" value="MmpL_fam"/>
</dbReference>
<feature type="transmembrane region" description="Helical" evidence="8">
    <location>
        <begin position="377"/>
        <end position="400"/>
    </location>
</feature>
<keyword evidence="4 8" id="KW-0812">Transmembrane</keyword>
<feature type="transmembrane region" description="Helical" evidence="8">
    <location>
        <begin position="219"/>
        <end position="239"/>
    </location>
</feature>
<organism evidence="10 11">
    <name type="scientific">Mycolicibacterium alvei</name>
    <dbReference type="NCBI Taxonomy" id="67081"/>
    <lineage>
        <taxon>Bacteria</taxon>
        <taxon>Bacillati</taxon>
        <taxon>Actinomycetota</taxon>
        <taxon>Actinomycetes</taxon>
        <taxon>Mycobacteriales</taxon>
        <taxon>Mycobacteriaceae</taxon>
        <taxon>Mycolicibacterium</taxon>
    </lineage>
</organism>
<feature type="transmembrane region" description="Helical" evidence="8">
    <location>
        <begin position="287"/>
        <end position="310"/>
    </location>
</feature>
<protein>
    <submittedName>
        <fullName evidence="10">Membrane protein</fullName>
    </submittedName>
</protein>
<keyword evidence="11" id="KW-1185">Reference proteome</keyword>
<feature type="transmembrane region" description="Helical" evidence="8">
    <location>
        <begin position="789"/>
        <end position="810"/>
    </location>
</feature>
<keyword evidence="5 8" id="KW-1133">Transmembrane helix</keyword>
<evidence type="ECO:0000256" key="2">
    <source>
        <dbReference type="ARBA" id="ARBA00010157"/>
    </source>
</evidence>
<feature type="transmembrane region" description="Helical" evidence="8">
    <location>
        <begin position="193"/>
        <end position="212"/>
    </location>
</feature>
<dbReference type="SUPFAM" id="SSF82866">
    <property type="entry name" value="Multidrug efflux transporter AcrB transmembrane domain"/>
    <property type="match status" value="2"/>
</dbReference>
<keyword evidence="3" id="KW-1003">Cell membrane</keyword>
<dbReference type="EMBL" id="AP022565">
    <property type="protein sequence ID" value="BBX28038.1"/>
    <property type="molecule type" value="Genomic_DNA"/>
</dbReference>
<dbReference type="InterPro" id="IPR004869">
    <property type="entry name" value="MMPL_dom"/>
</dbReference>
<evidence type="ECO:0000313" key="11">
    <source>
        <dbReference type="Proteomes" id="UP000466906"/>
    </source>
</evidence>
<sequence>MSNAHTKSHPPFLGRMVRMFSIPILLFWVLVAVVLGAFFPSLGEVAATRSVPISPINAPSYQAMLNIGKVFEQYDSDSTAMVVLEGEDNLGAEAHKFYDQIVAKLNADHEHVQNVQDFWSDPLTAAGSQSVDGKSAYVQIFLNGSQGTSASHESVAAVRDIVASVTAPPGIKAHVAGNTVLNADTSVAGHQSMATMELVSVAIIILMLLSIYRSVVTMLVSMLVIGLGLFAAMGVTAIFGNLNIIGLTPYAVSMVTMLSLAAVTDYVIFLLGRYHEERAKGLDRDDAFYVAYSGVSHVILGSGLTIVGALMCLSMTTLPYFQTMGPPCAIAILVVIAASLTLAPAVLTVASKFGLLDPRQNLSTRNWRKVGTATVRWPIPIILLTGMVAVVGFVSLLTYVPQYNDQKFTPADMPANLAMAVADRHFSQARMNPELLMLETDHDLRTPADMLVIEKVAKSVFRMRGIDRVQTITRPLGAPIEHSSIPFLLGAQNAGTLQAAKFNNDNSAQMLEQADELSRTVANMERMYAITKEMTETTHSMVGNTHDMLEVTQEMRDNLANFDDFFRPIRNYLYWEPHCANIPVCTSMRSIFDTLDGIDALTDKMQLLTTDMDRLDELMPQMLPVLQQTIDSMKTMRDFMIATHSTMAGTQAQQQELAKGATEIGLYFDQAKNDDFFYLPPDVFDNPDFQRGIKMFMSPDHKSVRMIITHQGDPASVEGIEHVRDLKDVVADALKGTPLATAKVSLAGTASLYADMQDGVVTDLMIALIASLILIFSIMLIITRSVVAALVIVGTVAASLGIAGGLSVLLWQDILGLGVQWIVLPLSMVILLAVGSDYNLLLVSRLKEEIHAGLNTGIIRGVGATGRVVTAAGLVFAFTMMAMLVSDLRVVGQLGMTIGIGLIIDTLMVRAFMTPSIAAALGRWFWWPLNTFEITRQGRLDREAQARKSAGDTDDSTAPIPTTTG</sequence>
<dbReference type="PROSITE" id="PS50156">
    <property type="entry name" value="SSD"/>
    <property type="match status" value="1"/>
</dbReference>
<dbReference type="InterPro" id="IPR050545">
    <property type="entry name" value="Mycobact_MmpL"/>
</dbReference>
<dbReference type="NCBIfam" id="TIGR00833">
    <property type="entry name" value="actII"/>
    <property type="match status" value="1"/>
</dbReference>
<dbReference type="PANTHER" id="PTHR33406:SF6">
    <property type="entry name" value="MEMBRANE PROTEIN YDGH-RELATED"/>
    <property type="match status" value="1"/>
</dbReference>
<comment type="subcellular location">
    <subcellularLocation>
        <location evidence="1">Cell membrane</location>
        <topology evidence="1">Multi-pass membrane protein</topology>
    </subcellularLocation>
</comment>
<evidence type="ECO:0000256" key="7">
    <source>
        <dbReference type="SAM" id="MobiDB-lite"/>
    </source>
</evidence>
<evidence type="ECO:0000256" key="8">
    <source>
        <dbReference type="SAM" id="Phobius"/>
    </source>
</evidence>
<dbReference type="GO" id="GO:0005886">
    <property type="term" value="C:plasma membrane"/>
    <property type="evidence" value="ECO:0007669"/>
    <property type="project" value="UniProtKB-SubCell"/>
</dbReference>
<evidence type="ECO:0000256" key="6">
    <source>
        <dbReference type="ARBA" id="ARBA00023136"/>
    </source>
</evidence>
<keyword evidence="6 8" id="KW-0472">Membrane</keyword>
<dbReference type="RefSeq" id="WP_163665455.1">
    <property type="nucleotide sequence ID" value="NZ_AP022565.1"/>
</dbReference>
<gene>
    <name evidence="10" type="ORF">MALV_31630</name>
</gene>
<evidence type="ECO:0000259" key="9">
    <source>
        <dbReference type="PROSITE" id="PS50156"/>
    </source>
</evidence>
<comment type="similarity">
    <text evidence="2">Belongs to the resistance-nodulation-cell division (RND) (TC 2.A.6) family. MmpL subfamily.</text>
</comment>
<accession>A0A6N4UUD3</accession>
<feature type="domain" description="SSD" evidence="9">
    <location>
        <begin position="219"/>
        <end position="349"/>
    </location>
</feature>
<evidence type="ECO:0000256" key="5">
    <source>
        <dbReference type="ARBA" id="ARBA00022989"/>
    </source>
</evidence>
<dbReference type="KEGG" id="malv:MALV_31630"/>
<proteinExistence type="inferred from homology"/>
<dbReference type="Pfam" id="PF03176">
    <property type="entry name" value="MMPL"/>
    <property type="match status" value="2"/>
</dbReference>
<dbReference type="Gene3D" id="1.20.1640.10">
    <property type="entry name" value="Multidrug efflux transporter AcrB transmembrane domain"/>
    <property type="match status" value="2"/>
</dbReference>
<name>A0A6N4UUD3_9MYCO</name>
<feature type="transmembrane region" description="Helical" evidence="8">
    <location>
        <begin position="822"/>
        <end position="843"/>
    </location>
</feature>
<feature type="transmembrane region" description="Helical" evidence="8">
    <location>
        <begin position="330"/>
        <end position="356"/>
    </location>
</feature>
<evidence type="ECO:0000256" key="1">
    <source>
        <dbReference type="ARBA" id="ARBA00004651"/>
    </source>
</evidence>
<dbReference type="AlphaFoldDB" id="A0A6N4UUD3"/>